<dbReference type="EMBL" id="JABBGC010000002">
    <property type="protein sequence ID" value="NML39590.1"/>
    <property type="molecule type" value="Genomic_DNA"/>
</dbReference>
<sequence length="516" mass="56158">MKRNLLLFIGLLLTYIAGAQTITGEKNPCPETSYTYSITLNRSCGRPVIDADNGAVSVGPITGRDVSEAQTEYKVDISWKNEYRILSGTTQKAVPLKMTACGNTYQLDVFPKGMTALAFSSFTPAIPCDFRNYKEYAIYKPINGADLSMWSNNAGWGGFGGAFTDNINFTNGNPGTITVTVQHKTCYGVSKSISANISRSAPEQAPIFDNTTPITICADAGITVAAAAGIPSGYEWYIVPANAVKINGTFSNNAATPLLTTSATVTLSPGTYSGTIQLYGRSVFNGCGSTPYAVKNIQVGTPAVNVFQPGNQYYDQPPGNILYVCPNELVALTPVLNVSKESALQHQWEVDPNYSYLNSTEEYGLLIRTSAIARTVIQMRYRFRTACGWSNWASYAIWNKDCDPTEGPWFAKAITTTQNAVLPGKKANTFDFTLFPNPTNDVVYININLATTADNKSAQTPVIIQIMDVHGNQVLSNTYPISPRLSVSVKDLQPGTYILKMTYNHQLSSQKFIVTK</sequence>
<organism evidence="3 4">
    <name type="scientific">Chitinophaga fulva</name>
    <dbReference type="NCBI Taxonomy" id="2728842"/>
    <lineage>
        <taxon>Bacteria</taxon>
        <taxon>Pseudomonadati</taxon>
        <taxon>Bacteroidota</taxon>
        <taxon>Chitinophagia</taxon>
        <taxon>Chitinophagales</taxon>
        <taxon>Chitinophagaceae</taxon>
        <taxon>Chitinophaga</taxon>
    </lineage>
</organism>
<dbReference type="AlphaFoldDB" id="A0A848GSI0"/>
<protein>
    <submittedName>
        <fullName evidence="3">T9SS type A sorting domain-containing protein</fullName>
    </submittedName>
</protein>
<evidence type="ECO:0000313" key="4">
    <source>
        <dbReference type="Proteomes" id="UP000583266"/>
    </source>
</evidence>
<dbReference type="NCBIfam" id="TIGR04183">
    <property type="entry name" value="Por_Secre_tail"/>
    <property type="match status" value="1"/>
</dbReference>
<reference evidence="3 4" key="1">
    <citation type="submission" date="2020-04" db="EMBL/GenBank/DDBJ databases">
        <title>Chitinophaga sp. G-6-1-13 sp. nov., isolated from soil.</title>
        <authorList>
            <person name="Dahal R.H."/>
            <person name="Chaudhary D.K."/>
        </authorList>
    </citation>
    <scope>NUCLEOTIDE SEQUENCE [LARGE SCALE GENOMIC DNA]</scope>
    <source>
        <strain evidence="3 4">G-6-1-13</strain>
    </source>
</reference>
<dbReference type="Proteomes" id="UP000583266">
    <property type="component" value="Unassembled WGS sequence"/>
</dbReference>
<gene>
    <name evidence="3" type="ORF">HHL17_20490</name>
</gene>
<dbReference type="Pfam" id="PF18962">
    <property type="entry name" value="Por_Secre_tail"/>
    <property type="match status" value="1"/>
</dbReference>
<keyword evidence="4" id="KW-1185">Reference proteome</keyword>
<feature type="chain" id="PRO_5032598221" evidence="1">
    <location>
        <begin position="20"/>
        <end position="516"/>
    </location>
</feature>
<accession>A0A848GSI0</accession>
<evidence type="ECO:0000313" key="3">
    <source>
        <dbReference type="EMBL" id="NML39590.1"/>
    </source>
</evidence>
<dbReference type="InterPro" id="IPR026444">
    <property type="entry name" value="Secre_tail"/>
</dbReference>
<feature type="domain" description="Secretion system C-terminal sorting" evidence="2">
    <location>
        <begin position="434"/>
        <end position="514"/>
    </location>
</feature>
<dbReference type="RefSeq" id="WP_169226653.1">
    <property type="nucleotide sequence ID" value="NZ_JABBGC010000002.1"/>
</dbReference>
<keyword evidence="1" id="KW-0732">Signal</keyword>
<name>A0A848GSI0_9BACT</name>
<evidence type="ECO:0000259" key="2">
    <source>
        <dbReference type="Pfam" id="PF18962"/>
    </source>
</evidence>
<feature type="signal peptide" evidence="1">
    <location>
        <begin position="1"/>
        <end position="19"/>
    </location>
</feature>
<comment type="caution">
    <text evidence="3">The sequence shown here is derived from an EMBL/GenBank/DDBJ whole genome shotgun (WGS) entry which is preliminary data.</text>
</comment>
<evidence type="ECO:0000256" key="1">
    <source>
        <dbReference type="SAM" id="SignalP"/>
    </source>
</evidence>
<proteinExistence type="predicted"/>